<dbReference type="Proteomes" id="UP000010105">
    <property type="component" value="Chromosome 1"/>
</dbReference>
<dbReference type="STRING" id="1229205.BUPH_02218"/>
<protein>
    <submittedName>
        <fullName evidence="1">Uncharacterized protein</fullName>
    </submittedName>
</protein>
<sequence length="84" mass="9691">MEKFIKTRTAIGFAGFLLSIARAIIGGGGRTLRRGAKIRRNKRRIVARQLLFYLRKDRGEAKVANTRPFPLQFFFAVIFYRDQG</sequence>
<dbReference type="AlphaFoldDB" id="K0DQS3"/>
<dbReference type="KEGG" id="bpx:BUPH_02218"/>
<evidence type="ECO:0000313" key="2">
    <source>
        <dbReference type="Proteomes" id="UP000010105"/>
    </source>
</evidence>
<accession>K0DQS3</accession>
<proteinExistence type="predicted"/>
<evidence type="ECO:0000313" key="1">
    <source>
        <dbReference type="EMBL" id="AFT85789.1"/>
    </source>
</evidence>
<reference evidence="1 2" key="1">
    <citation type="journal article" date="2012" name="J. Bacteriol.">
        <title>Complete Genome Sequence of Burkholderia phenoliruptrix BR3459a (CLA1), a Heat-Tolerant, Nitrogen-Fixing Symbiont of Mimosa flocculosa.</title>
        <authorList>
            <person name="de Oliveira Cunha C."/>
            <person name="Goda Zuleta L.F."/>
            <person name="Paula de Almeida L.G."/>
            <person name="Prioli Ciapina L."/>
            <person name="Lustrino Borges W."/>
            <person name="Pitard R.M."/>
            <person name="Baldani J.I."/>
            <person name="Straliotto R."/>
            <person name="de Faria S.M."/>
            <person name="Hungria M."/>
            <person name="Sousa Cavada B."/>
            <person name="Mercante F.M."/>
            <person name="Ribeiro de Vasconcelos A.T."/>
        </authorList>
    </citation>
    <scope>NUCLEOTIDE SEQUENCE [LARGE SCALE GENOMIC DNA]</scope>
    <source>
        <strain evidence="1 2">BR3459a</strain>
    </source>
</reference>
<dbReference type="PATRIC" id="fig|1229205.11.peg.1894"/>
<organism evidence="1 2">
    <name type="scientific">Paraburkholderia phenoliruptrix BR3459a</name>
    <dbReference type="NCBI Taxonomy" id="1229205"/>
    <lineage>
        <taxon>Bacteria</taxon>
        <taxon>Pseudomonadati</taxon>
        <taxon>Pseudomonadota</taxon>
        <taxon>Betaproteobacteria</taxon>
        <taxon>Burkholderiales</taxon>
        <taxon>Burkholderiaceae</taxon>
        <taxon>Paraburkholderia</taxon>
    </lineage>
</organism>
<dbReference type="HOGENOM" id="CLU_2521255_0_0_4"/>
<name>K0DQS3_9BURK</name>
<gene>
    <name evidence="1" type="ORF">BUPH_02218</name>
</gene>
<dbReference type="EMBL" id="CP003863">
    <property type="protein sequence ID" value="AFT85789.1"/>
    <property type="molecule type" value="Genomic_DNA"/>
</dbReference>